<keyword evidence="3" id="KW-1185">Reference proteome</keyword>
<proteinExistence type="predicted"/>
<reference evidence="2 3" key="1">
    <citation type="journal article" date="2023" name="IScience">
        <title>Expanded male sex-determining region conserved during the evolution of homothallism in the green alga Volvox.</title>
        <authorList>
            <person name="Yamamoto K."/>
            <person name="Matsuzaki R."/>
            <person name="Mahakham W."/>
            <person name="Heman W."/>
            <person name="Sekimoto H."/>
            <person name="Kawachi M."/>
            <person name="Minakuchi Y."/>
            <person name="Toyoda A."/>
            <person name="Nozaki H."/>
        </authorList>
    </citation>
    <scope>NUCLEOTIDE SEQUENCE [LARGE SCALE GENOMIC DNA]</scope>
    <source>
        <strain evidence="2 3">NIES-4468</strain>
    </source>
</reference>
<evidence type="ECO:0000256" key="1">
    <source>
        <dbReference type="SAM" id="MobiDB-lite"/>
    </source>
</evidence>
<protein>
    <submittedName>
        <fullName evidence="2">Uncharacterized protein</fullName>
    </submittedName>
</protein>
<comment type="caution">
    <text evidence="2">The sequence shown here is derived from an EMBL/GenBank/DDBJ whole genome shotgun (WGS) entry which is preliminary data.</text>
</comment>
<evidence type="ECO:0000313" key="3">
    <source>
        <dbReference type="Proteomes" id="UP001165090"/>
    </source>
</evidence>
<feature type="non-terminal residue" evidence="2">
    <location>
        <position position="1"/>
    </location>
</feature>
<organism evidence="2 3">
    <name type="scientific">Volvox africanus</name>
    <dbReference type="NCBI Taxonomy" id="51714"/>
    <lineage>
        <taxon>Eukaryota</taxon>
        <taxon>Viridiplantae</taxon>
        <taxon>Chlorophyta</taxon>
        <taxon>core chlorophytes</taxon>
        <taxon>Chlorophyceae</taxon>
        <taxon>CS clade</taxon>
        <taxon>Chlamydomonadales</taxon>
        <taxon>Volvocaceae</taxon>
        <taxon>Volvox</taxon>
    </lineage>
</organism>
<name>A0ABQ5SP40_9CHLO</name>
<dbReference type="Proteomes" id="UP001165090">
    <property type="component" value="Unassembled WGS sequence"/>
</dbReference>
<dbReference type="EMBL" id="BSDZ01000103">
    <property type="protein sequence ID" value="GLI71164.1"/>
    <property type="molecule type" value="Genomic_DNA"/>
</dbReference>
<gene>
    <name evidence="2" type="ORF">VaNZ11_016230</name>
</gene>
<feature type="compositionally biased region" description="Polar residues" evidence="1">
    <location>
        <begin position="1"/>
        <end position="30"/>
    </location>
</feature>
<evidence type="ECO:0000313" key="2">
    <source>
        <dbReference type="EMBL" id="GLI71164.1"/>
    </source>
</evidence>
<accession>A0ABQ5SP40</accession>
<feature type="region of interest" description="Disordered" evidence="1">
    <location>
        <begin position="1"/>
        <end position="34"/>
    </location>
</feature>
<sequence>PTQPQASTPYTACSSKSSTEATQPFTNAPTLSKKKSTASCAQATKYSHSQSVDYSQAFEHMAIPAAAQVIASLTAAARSTETVSLGVTAQRLTLVTTDEPFDPS</sequence>